<dbReference type="SFLD" id="SFLDS00005">
    <property type="entry name" value="Isoprenoid_Synthase_Type_I"/>
    <property type="match status" value="1"/>
</dbReference>
<dbReference type="OrthoDB" id="2989600at2"/>
<dbReference type="InterPro" id="IPR034686">
    <property type="entry name" value="Terpene_cyclase-like_2"/>
</dbReference>
<dbReference type="EMBL" id="FTOP01000002">
    <property type="protein sequence ID" value="SIS59760.1"/>
    <property type="molecule type" value="Genomic_DNA"/>
</dbReference>
<dbReference type="Gene3D" id="1.10.600.10">
    <property type="entry name" value="Farnesyl Diphosphate Synthase"/>
    <property type="match status" value="1"/>
</dbReference>
<evidence type="ECO:0000313" key="3">
    <source>
        <dbReference type="Proteomes" id="UP000186026"/>
    </source>
</evidence>
<dbReference type="Pfam" id="PF19086">
    <property type="entry name" value="Terpene_syn_C_2"/>
    <property type="match status" value="1"/>
</dbReference>
<dbReference type="PANTHER" id="PTHR35201">
    <property type="entry name" value="TERPENE SYNTHASE"/>
    <property type="match status" value="1"/>
</dbReference>
<dbReference type="STRING" id="529505.SAMN05421761_1026"/>
<dbReference type="EC" id="4.2.3.-" evidence="1"/>
<gene>
    <name evidence="2" type="ORF">SAMN05421761_1026</name>
</gene>
<keyword evidence="1" id="KW-0460">Magnesium</keyword>
<comment type="cofactor">
    <cofactor evidence="1">
        <name>Mg(2+)</name>
        <dbReference type="ChEBI" id="CHEBI:18420"/>
    </cofactor>
</comment>
<evidence type="ECO:0000313" key="2">
    <source>
        <dbReference type="EMBL" id="SIS59760.1"/>
    </source>
</evidence>
<dbReference type="SFLD" id="SFLDG01020">
    <property type="entry name" value="Terpene_Cyclase_Like_2"/>
    <property type="match status" value="1"/>
</dbReference>
<keyword evidence="3" id="KW-1185">Reference proteome</keyword>
<sequence>MHIIYPFSSEVNPKAEILDEIILDWASTISLLANEAQYQLVKEMKINWFAAYLYPGISLPKLVPIAKLFLMLFILDDIWDNRQTNLELESRFIALKEDLILILQGRKPNFETQFTKAFTDFLGEWRHMSGDTQIRIFIEVFKDYLSAQSWEYDLKLKNICPSMAEYCQMRPIASGALIATYFAATLNPIPESFSNLFKCQLNLLELRTAELICISNDITSYKKEWSEGSNQNYLIILMHTYNLSFDKAYNIAIKKHNKLLLDFLKISIELSESNNFHCIAYINNLKNLISGSFKWSETETSRYENIINGSIK</sequence>
<organism evidence="2 3">
    <name type="scientific">Belliella pelovolcani</name>
    <dbReference type="NCBI Taxonomy" id="529505"/>
    <lineage>
        <taxon>Bacteria</taxon>
        <taxon>Pseudomonadati</taxon>
        <taxon>Bacteroidota</taxon>
        <taxon>Cytophagia</taxon>
        <taxon>Cytophagales</taxon>
        <taxon>Cyclobacteriaceae</taxon>
        <taxon>Belliella</taxon>
    </lineage>
</organism>
<accession>A0A1N7KE47</accession>
<dbReference type="InterPro" id="IPR008949">
    <property type="entry name" value="Isoprenoid_synthase_dom_sf"/>
</dbReference>
<proteinExistence type="inferred from homology"/>
<dbReference type="PANTHER" id="PTHR35201:SF4">
    <property type="entry name" value="BETA-PINACENE SYNTHASE-RELATED"/>
    <property type="match status" value="1"/>
</dbReference>
<reference evidence="3" key="1">
    <citation type="submission" date="2017-01" db="EMBL/GenBank/DDBJ databases">
        <authorList>
            <person name="Varghese N."/>
            <person name="Submissions S."/>
        </authorList>
    </citation>
    <scope>NUCLEOTIDE SEQUENCE [LARGE SCALE GENOMIC DNA]</scope>
    <source>
        <strain evidence="3">DSM 46698</strain>
    </source>
</reference>
<dbReference type="RefSeq" id="WP_076498190.1">
    <property type="nucleotide sequence ID" value="NZ_FTOP01000002.1"/>
</dbReference>
<dbReference type="GO" id="GO:0010333">
    <property type="term" value="F:terpene synthase activity"/>
    <property type="evidence" value="ECO:0007669"/>
    <property type="project" value="InterPro"/>
</dbReference>
<dbReference type="GO" id="GO:0046872">
    <property type="term" value="F:metal ion binding"/>
    <property type="evidence" value="ECO:0007669"/>
    <property type="project" value="UniProtKB-KW"/>
</dbReference>
<keyword evidence="1" id="KW-0456">Lyase</keyword>
<keyword evidence="1" id="KW-0479">Metal-binding</keyword>
<dbReference type="SUPFAM" id="SSF48576">
    <property type="entry name" value="Terpenoid synthases"/>
    <property type="match status" value="1"/>
</dbReference>
<protein>
    <recommendedName>
        <fullName evidence="1">Terpene synthase</fullName>
        <ecNumber evidence="1">4.2.3.-</ecNumber>
    </recommendedName>
</protein>
<name>A0A1N7KE47_9BACT</name>
<dbReference type="Proteomes" id="UP000186026">
    <property type="component" value="Unassembled WGS sequence"/>
</dbReference>
<comment type="similarity">
    <text evidence="1">Belongs to the terpene synthase family.</text>
</comment>
<evidence type="ECO:0000256" key="1">
    <source>
        <dbReference type="RuleBase" id="RU366034"/>
    </source>
</evidence>
<dbReference type="AlphaFoldDB" id="A0A1N7KE47"/>